<dbReference type="InterPro" id="IPR035218">
    <property type="entry name" value="DUF5327"/>
</dbReference>
<dbReference type="Pfam" id="PF17261">
    <property type="entry name" value="DUF5327"/>
    <property type="match status" value="1"/>
</dbReference>
<evidence type="ECO:0000313" key="1">
    <source>
        <dbReference type="EMBL" id="RKO62735.1"/>
    </source>
</evidence>
<name>A0A420VGM8_9BACI</name>
<comment type="caution">
    <text evidence="1">The sequence shown here is derived from an EMBL/GenBank/DDBJ whole genome shotgun (WGS) entry which is preliminary data.</text>
</comment>
<dbReference type="AlphaFoldDB" id="A0A420VGM8"/>
<accession>A0A420VGM8</accession>
<sequence>MISYEAILKKMEEKAGEARLQKDERKIRETVEAIKTLCELILEDKKGEIPSAGTAPGGERPVQTTVYHQEKLETDDGANGDSLLDF</sequence>
<reference evidence="1 2" key="1">
    <citation type="submission" date="2013-12" db="EMBL/GenBank/DDBJ databases">
        <title>Genome and proteome characterization of Caldibacillus debilis GB1 derived from a cellulolytic aero-tolerant co-culture.</title>
        <authorList>
            <person name="Wushke S.T."/>
            <person name="Zhang X."/>
            <person name="Fristensky B."/>
            <person name="Wilkins J.A."/>
            <person name="Levin D.B."/>
            <person name="Sparling R."/>
        </authorList>
    </citation>
    <scope>NUCLEOTIDE SEQUENCE [LARGE SCALE GENOMIC DNA]</scope>
    <source>
        <strain evidence="1 2">GB1</strain>
    </source>
</reference>
<protein>
    <recommendedName>
        <fullName evidence="3">YwdI family protein</fullName>
    </recommendedName>
</protein>
<evidence type="ECO:0008006" key="3">
    <source>
        <dbReference type="Google" id="ProtNLM"/>
    </source>
</evidence>
<evidence type="ECO:0000313" key="2">
    <source>
        <dbReference type="Proteomes" id="UP000286235"/>
    </source>
</evidence>
<gene>
    <name evidence="1" type="ORF">Cdeb_00464</name>
</gene>
<keyword evidence="2" id="KW-1185">Reference proteome</keyword>
<dbReference type="EMBL" id="AZRV01000012">
    <property type="protein sequence ID" value="RKO62735.1"/>
    <property type="molecule type" value="Genomic_DNA"/>
</dbReference>
<proteinExistence type="predicted"/>
<dbReference type="Proteomes" id="UP000286235">
    <property type="component" value="Unassembled WGS sequence"/>
</dbReference>
<organism evidence="1 2">
    <name type="scientific">Caldibacillus debilis GB1</name>
    <dbReference type="NCBI Taxonomy" id="1339248"/>
    <lineage>
        <taxon>Bacteria</taxon>
        <taxon>Bacillati</taxon>
        <taxon>Bacillota</taxon>
        <taxon>Bacilli</taxon>
        <taxon>Bacillales</taxon>
        <taxon>Bacillaceae</taxon>
        <taxon>Caldibacillus</taxon>
    </lineage>
</organism>
<dbReference type="RefSeq" id="WP_020154445.1">
    <property type="nucleotide sequence ID" value="NZ_AZRV01000012.1"/>
</dbReference>